<dbReference type="NCBIfam" id="TIGR00654">
    <property type="entry name" value="PhzF_family"/>
    <property type="match status" value="1"/>
</dbReference>
<protein>
    <submittedName>
        <fullName evidence="4">PhzF family phenazine biosynthesis isomerase</fullName>
    </submittedName>
</protein>
<dbReference type="OrthoDB" id="9788221at2"/>
<evidence type="ECO:0000256" key="2">
    <source>
        <dbReference type="ARBA" id="ARBA00023235"/>
    </source>
</evidence>
<organism evidence="4 5">
    <name type="scientific">Agromyces albus</name>
    <dbReference type="NCBI Taxonomy" id="205332"/>
    <lineage>
        <taxon>Bacteria</taxon>
        <taxon>Bacillati</taxon>
        <taxon>Actinomycetota</taxon>
        <taxon>Actinomycetes</taxon>
        <taxon>Micrococcales</taxon>
        <taxon>Microbacteriaceae</taxon>
        <taxon>Agromyces</taxon>
    </lineage>
</organism>
<dbReference type="GO" id="GO:0005737">
    <property type="term" value="C:cytoplasm"/>
    <property type="evidence" value="ECO:0007669"/>
    <property type="project" value="TreeGrafter"/>
</dbReference>
<evidence type="ECO:0000256" key="3">
    <source>
        <dbReference type="PIRSR" id="PIRSR016184-1"/>
    </source>
</evidence>
<reference evidence="4 5" key="1">
    <citation type="submission" date="2019-01" db="EMBL/GenBank/DDBJ databases">
        <title>Agromyces.</title>
        <authorList>
            <person name="Li J."/>
        </authorList>
    </citation>
    <scope>NUCLEOTIDE SEQUENCE [LARGE SCALE GENOMIC DNA]</scope>
    <source>
        <strain evidence="4 5">DSM 15934</strain>
    </source>
</reference>
<dbReference type="Proteomes" id="UP000293865">
    <property type="component" value="Unassembled WGS sequence"/>
</dbReference>
<gene>
    <name evidence="4" type="ORF">ESP51_06325</name>
</gene>
<keyword evidence="2 4" id="KW-0413">Isomerase</keyword>
<name>A0A4Q2L6C8_9MICO</name>
<dbReference type="GO" id="GO:0016853">
    <property type="term" value="F:isomerase activity"/>
    <property type="evidence" value="ECO:0007669"/>
    <property type="project" value="UniProtKB-KW"/>
</dbReference>
<dbReference type="PANTHER" id="PTHR13774:SF39">
    <property type="entry name" value="BIOSYNTHESIS PROTEIN, PUTATIVE-RELATED"/>
    <property type="match status" value="1"/>
</dbReference>
<dbReference type="EMBL" id="SDPN01000008">
    <property type="protein sequence ID" value="RXZ71982.1"/>
    <property type="molecule type" value="Genomic_DNA"/>
</dbReference>
<proteinExistence type="inferred from homology"/>
<keyword evidence="5" id="KW-1185">Reference proteome</keyword>
<accession>A0A4Q2L6C8</accession>
<dbReference type="PANTHER" id="PTHR13774">
    <property type="entry name" value="PHENAZINE BIOSYNTHESIS PROTEIN"/>
    <property type="match status" value="1"/>
</dbReference>
<dbReference type="InterPro" id="IPR003719">
    <property type="entry name" value="Phenazine_PhzF-like"/>
</dbReference>
<dbReference type="Gene3D" id="3.10.310.10">
    <property type="entry name" value="Diaminopimelate Epimerase, Chain A, domain 1"/>
    <property type="match status" value="2"/>
</dbReference>
<comment type="caution">
    <text evidence="4">The sequence shown here is derived from an EMBL/GenBank/DDBJ whole genome shotgun (WGS) entry which is preliminary data.</text>
</comment>
<dbReference type="Pfam" id="PF02567">
    <property type="entry name" value="PhzC-PhzF"/>
    <property type="match status" value="1"/>
</dbReference>
<comment type="similarity">
    <text evidence="1">Belongs to the PhzF family.</text>
</comment>
<dbReference type="PIRSF" id="PIRSF016184">
    <property type="entry name" value="PhzC_PhzF"/>
    <property type="match status" value="1"/>
</dbReference>
<evidence type="ECO:0000313" key="4">
    <source>
        <dbReference type="EMBL" id="RXZ71982.1"/>
    </source>
</evidence>
<dbReference type="AlphaFoldDB" id="A0A4Q2L6C8"/>
<dbReference type="SUPFAM" id="SSF54506">
    <property type="entry name" value="Diaminopimelate epimerase-like"/>
    <property type="match status" value="1"/>
</dbReference>
<dbReference type="RefSeq" id="WP_129520055.1">
    <property type="nucleotide sequence ID" value="NZ_SDPN01000008.1"/>
</dbReference>
<evidence type="ECO:0000313" key="5">
    <source>
        <dbReference type="Proteomes" id="UP000293865"/>
    </source>
</evidence>
<sequence length="302" mass="31397">MSDATEVLRYAAFTADPEGGNPAGVVLDASGLDDAAMQRIAAEIDYSETAFITGERGGAKVVRFFSPIAEVPFCGHATVATAIALAERTGPGTVRFDTPVGEIVIETTAGADGLRAAFTSVDTELAPLGEFVLEALLELLGLDRTDLDAGFPPWLAYAGNWHPVLVLADTATFDAFRFDPGALRAFMNAQGWPATVTVLCPLARRARSAGSASGGPGEVVARFEARNLFPVGRITEDPATGAAAAAVGGYLRGLGLVEPPARIVIEQGRRVRRPSELTVDIPERGGIVVSGRAVPIAAPVGE</sequence>
<feature type="active site" evidence="3">
    <location>
        <position position="48"/>
    </location>
</feature>
<evidence type="ECO:0000256" key="1">
    <source>
        <dbReference type="ARBA" id="ARBA00008270"/>
    </source>
</evidence>